<evidence type="ECO:0000259" key="8">
    <source>
        <dbReference type="PROSITE" id="PS51471"/>
    </source>
</evidence>
<evidence type="ECO:0000313" key="10">
    <source>
        <dbReference type="Proteomes" id="UP000195402"/>
    </source>
</evidence>
<dbReference type="AlphaFoldDB" id="A0A200PN95"/>
<feature type="domain" description="Fe2OG dioxygenase" evidence="8">
    <location>
        <begin position="211"/>
        <end position="311"/>
    </location>
</feature>
<dbReference type="InterPro" id="IPR044861">
    <property type="entry name" value="IPNS-like_FE2OG_OXY"/>
</dbReference>
<keyword evidence="4 7" id="KW-0560">Oxidoreductase</keyword>
<dbReference type="STRING" id="56857.A0A200PN95"/>
<comment type="cofactor">
    <cofactor evidence="1">
        <name>L-ascorbate</name>
        <dbReference type="ChEBI" id="CHEBI:38290"/>
    </cofactor>
</comment>
<comment type="caution">
    <text evidence="9">The sequence shown here is derived from an EMBL/GenBank/DDBJ whole genome shotgun (WGS) entry which is preliminary data.</text>
</comment>
<evidence type="ECO:0000256" key="7">
    <source>
        <dbReference type="RuleBase" id="RU003682"/>
    </source>
</evidence>
<dbReference type="InterPro" id="IPR005123">
    <property type="entry name" value="Oxoglu/Fe-dep_dioxygenase_dom"/>
</dbReference>
<keyword evidence="2 7" id="KW-0479">Metal-binding</keyword>
<evidence type="ECO:0000256" key="2">
    <source>
        <dbReference type="ARBA" id="ARBA00022723"/>
    </source>
</evidence>
<dbReference type="EC" id="1.14.11.15" evidence="6"/>
<dbReference type="Pfam" id="PF03171">
    <property type="entry name" value="2OG-FeII_Oxy"/>
    <property type="match status" value="1"/>
</dbReference>
<protein>
    <recommendedName>
        <fullName evidence="6">gibberellin 3beta-dioxygenase</fullName>
        <ecNumber evidence="6">1.14.11.15</ecNumber>
    </recommendedName>
</protein>
<dbReference type="InterPro" id="IPR050231">
    <property type="entry name" value="Iron_ascorbate_oxido_reductase"/>
</dbReference>
<dbReference type="EMBL" id="MVGT01004391">
    <property type="protein sequence ID" value="OUZ99657.1"/>
    <property type="molecule type" value="Genomic_DNA"/>
</dbReference>
<dbReference type="PANTHER" id="PTHR47990">
    <property type="entry name" value="2-OXOGLUTARATE (2OG) AND FE(II)-DEPENDENT OXYGENASE SUPERFAMILY PROTEIN-RELATED"/>
    <property type="match status" value="1"/>
</dbReference>
<evidence type="ECO:0000313" key="9">
    <source>
        <dbReference type="EMBL" id="OUZ99657.1"/>
    </source>
</evidence>
<keyword evidence="10" id="KW-1185">Reference proteome</keyword>
<evidence type="ECO:0000256" key="1">
    <source>
        <dbReference type="ARBA" id="ARBA00001961"/>
    </source>
</evidence>
<evidence type="ECO:0000256" key="6">
    <source>
        <dbReference type="ARBA" id="ARBA00066695"/>
    </source>
</evidence>
<dbReference type="InParanoid" id="A0A200PN95"/>
<keyword evidence="3 9" id="KW-0223">Dioxygenase</keyword>
<reference evidence="9 10" key="1">
    <citation type="journal article" date="2017" name="Mol. Plant">
        <title>The Genome of Medicinal Plant Macleaya cordata Provides New Insights into Benzylisoquinoline Alkaloids Metabolism.</title>
        <authorList>
            <person name="Liu X."/>
            <person name="Liu Y."/>
            <person name="Huang P."/>
            <person name="Ma Y."/>
            <person name="Qing Z."/>
            <person name="Tang Q."/>
            <person name="Cao H."/>
            <person name="Cheng P."/>
            <person name="Zheng Y."/>
            <person name="Yuan Z."/>
            <person name="Zhou Y."/>
            <person name="Liu J."/>
            <person name="Tang Z."/>
            <person name="Zhuo Y."/>
            <person name="Zhang Y."/>
            <person name="Yu L."/>
            <person name="Huang J."/>
            <person name="Yang P."/>
            <person name="Peng Q."/>
            <person name="Zhang J."/>
            <person name="Jiang W."/>
            <person name="Zhang Z."/>
            <person name="Lin K."/>
            <person name="Ro D.K."/>
            <person name="Chen X."/>
            <person name="Xiong X."/>
            <person name="Shang Y."/>
            <person name="Huang S."/>
            <person name="Zeng J."/>
        </authorList>
    </citation>
    <scope>NUCLEOTIDE SEQUENCE [LARGE SCALE GENOMIC DNA]</scope>
    <source>
        <strain evidence="10">cv. BLH2017</strain>
        <tissue evidence="9">Root</tissue>
    </source>
</reference>
<dbReference type="Gene3D" id="2.60.120.330">
    <property type="entry name" value="B-lactam Antibiotic, Isopenicillin N Synthase, Chain"/>
    <property type="match status" value="1"/>
</dbReference>
<dbReference type="Pfam" id="PF14226">
    <property type="entry name" value="DIOX_N"/>
    <property type="match status" value="1"/>
</dbReference>
<dbReference type="FunFam" id="2.60.120.330:FF:000013">
    <property type="entry name" value="Gibberellin 3-beta-dioxygenase 1"/>
    <property type="match status" value="1"/>
</dbReference>
<comment type="similarity">
    <text evidence="7">Belongs to the iron/ascorbate-dependent oxidoreductase family.</text>
</comment>
<evidence type="ECO:0000256" key="3">
    <source>
        <dbReference type="ARBA" id="ARBA00022964"/>
    </source>
</evidence>
<sequence length="364" mass="40942">MNPVSEAYRSNHLQPNYIFPLDFESVEDVVPDSHTWNSPLNMFDIDESSEHVIKSVAVPVIDLDDPNAVKLLGQACETWGVFHVMNHGVPLNLIKDIESESRRLFSLPTEQKLKAIRSTGGVSGYGLAHISKFFPKKMWSEGFGIVGSPVEHARKLWPDQEDDYFRFCDVVEEYQKEMKKLCERLMSLMLSSLGINTEDPNWTGSTGEPKDAQSLLQLNSYPVCPDPNMAMGMGPHTDSSFITVLHQNGPGLHLHSNQVGWVEVPPLQNALIVNIGDLFTILSNGRFVSRIHRAGVNRTRHRLSVAYFYGPPMDVKVSPLMKLVDPDHPPLYRSVTWNEYLAIKAKNFDKALEMVQIEDGKSIA</sequence>
<dbReference type="GO" id="GO:0046872">
    <property type="term" value="F:metal ion binding"/>
    <property type="evidence" value="ECO:0007669"/>
    <property type="project" value="UniProtKB-KW"/>
</dbReference>
<dbReference type="PROSITE" id="PS51471">
    <property type="entry name" value="FE2OG_OXY"/>
    <property type="match status" value="1"/>
</dbReference>
<dbReference type="GO" id="GO:0009686">
    <property type="term" value="P:gibberellin biosynthetic process"/>
    <property type="evidence" value="ECO:0007669"/>
    <property type="project" value="UniProtKB-ARBA"/>
</dbReference>
<evidence type="ECO:0000256" key="5">
    <source>
        <dbReference type="ARBA" id="ARBA00023004"/>
    </source>
</evidence>
<gene>
    <name evidence="9" type="ORF">BVC80_9063g15</name>
</gene>
<dbReference type="InterPro" id="IPR027443">
    <property type="entry name" value="IPNS-like_sf"/>
</dbReference>
<evidence type="ECO:0000256" key="4">
    <source>
        <dbReference type="ARBA" id="ARBA00023002"/>
    </source>
</evidence>
<keyword evidence="5 7" id="KW-0408">Iron</keyword>
<dbReference type="OrthoDB" id="288590at2759"/>
<dbReference type="OMA" id="IEWAQKT"/>
<accession>A0A200PN95</accession>
<dbReference type="InterPro" id="IPR026992">
    <property type="entry name" value="DIOX_N"/>
</dbReference>
<dbReference type="Proteomes" id="UP000195402">
    <property type="component" value="Unassembled WGS sequence"/>
</dbReference>
<organism evidence="9 10">
    <name type="scientific">Macleaya cordata</name>
    <name type="common">Five-seeded plume-poppy</name>
    <name type="synonym">Bocconia cordata</name>
    <dbReference type="NCBI Taxonomy" id="56857"/>
    <lineage>
        <taxon>Eukaryota</taxon>
        <taxon>Viridiplantae</taxon>
        <taxon>Streptophyta</taxon>
        <taxon>Embryophyta</taxon>
        <taxon>Tracheophyta</taxon>
        <taxon>Spermatophyta</taxon>
        <taxon>Magnoliopsida</taxon>
        <taxon>Ranunculales</taxon>
        <taxon>Papaveraceae</taxon>
        <taxon>Papaveroideae</taxon>
        <taxon>Macleaya</taxon>
    </lineage>
</organism>
<dbReference type="GO" id="GO:0016707">
    <property type="term" value="F:gibberellin 3-beta-dioxygenase activity"/>
    <property type="evidence" value="ECO:0007669"/>
    <property type="project" value="UniProtKB-EC"/>
</dbReference>
<name>A0A200PN95_MACCD</name>
<dbReference type="SUPFAM" id="SSF51197">
    <property type="entry name" value="Clavaminate synthase-like"/>
    <property type="match status" value="1"/>
</dbReference>
<proteinExistence type="inferred from homology"/>